<dbReference type="EMBL" id="APNK01000006">
    <property type="protein sequence ID" value="KEZ78148.1"/>
    <property type="molecule type" value="Genomic_DNA"/>
</dbReference>
<feature type="domain" description="Methyl-accepting transducer" evidence="8">
    <location>
        <begin position="271"/>
        <end position="500"/>
    </location>
</feature>
<evidence type="ECO:0000256" key="4">
    <source>
        <dbReference type="ARBA" id="ARBA00029447"/>
    </source>
</evidence>
<feature type="domain" description="HAMP" evidence="9">
    <location>
        <begin position="214"/>
        <end position="266"/>
    </location>
</feature>
<evidence type="ECO:0000256" key="7">
    <source>
        <dbReference type="SAM" id="Phobius"/>
    </source>
</evidence>
<comment type="caution">
    <text evidence="10">The sequence shown here is derived from an EMBL/GenBank/DDBJ whole genome shotgun (WGS) entry which is preliminary data.</text>
</comment>
<evidence type="ECO:0000256" key="1">
    <source>
        <dbReference type="ARBA" id="ARBA00004370"/>
    </source>
</evidence>
<keyword evidence="7" id="KW-0472">Membrane</keyword>
<dbReference type="SUPFAM" id="SSF58104">
    <property type="entry name" value="Methyl-accepting chemotaxis protein (MCP) signaling domain"/>
    <property type="match status" value="1"/>
</dbReference>
<dbReference type="PANTHER" id="PTHR43531:SF14">
    <property type="entry name" value="METHYL-ACCEPTING CHEMOTAXIS PROTEIN I-RELATED"/>
    <property type="match status" value="1"/>
</dbReference>
<dbReference type="CDD" id="cd11386">
    <property type="entry name" value="MCP_signal"/>
    <property type="match status" value="1"/>
</dbReference>
<evidence type="ECO:0000256" key="6">
    <source>
        <dbReference type="SAM" id="MobiDB-lite"/>
    </source>
</evidence>
<sequence length="578" mass="60936">MLNVRKSVRAKLGLGLGLTFVLVAALVAVSVGAITLVNRATTEIYRSNIVGGKAIARSQALLSGLNGDIKIALNSSAQSANVHDLPKEITRVRQRVNAAWAQYYPALAGAGDEARAAKKTQAELKQIDAALGRFVDTIKDQGTLGAATFYGMSLRQPFEQLNDEFDTLAGYQSKAGAKAFAEEQHIAHLARLGLMGFGGAVLLVTLLSMIWLVRMIMRPLAAARGAVEAIADGNLSATINNPYRDEFGAMLGAIEVMRERLARVVARVRGHAESVSGGVGEIASGNEELSTRTQQQAASLEETAASMEQMTSTVRQNADNAAQADQLARTVRDQARSGADIVGQAVASMQAIDEVSRRIAENISLIDDIAFQTNLLALNASVEAARAGEQGRGFAVVATEVRNLATRSAAAAKEINALVTDSTAKVAEGSRDVGRSGETLQQITGSINQVSDVVAEIAAASKEQTGGIEQVNQAVTQMDGMTQQNAALVEESAAASRSLTEQARELIAEVAFFRLDNEAESAAVAHDNAPKRASVPIAVAQPTLAGDDAPAETKRPAPAAEPRRKEADEPDDADWATF</sequence>
<dbReference type="Gene3D" id="1.10.287.950">
    <property type="entry name" value="Methyl-accepting chemotaxis protein"/>
    <property type="match status" value="1"/>
</dbReference>
<dbReference type="Proteomes" id="UP000028302">
    <property type="component" value="Unassembled WGS sequence"/>
</dbReference>
<keyword evidence="11" id="KW-1185">Reference proteome</keyword>
<feature type="region of interest" description="Disordered" evidence="6">
    <location>
        <begin position="526"/>
        <end position="578"/>
    </location>
</feature>
<dbReference type="GO" id="GO:0005886">
    <property type="term" value="C:plasma membrane"/>
    <property type="evidence" value="ECO:0007669"/>
    <property type="project" value="TreeGrafter"/>
</dbReference>
<name>A0A084IN64_SALHC</name>
<dbReference type="OrthoDB" id="2489132at2"/>
<dbReference type="InterPro" id="IPR004089">
    <property type="entry name" value="MCPsignal_dom"/>
</dbReference>
<evidence type="ECO:0000313" key="10">
    <source>
        <dbReference type="EMBL" id="KEZ78148.1"/>
    </source>
</evidence>
<dbReference type="eggNOG" id="COG0840">
    <property type="taxonomic scope" value="Bacteria"/>
</dbReference>
<dbReference type="AlphaFoldDB" id="A0A084IN64"/>
<dbReference type="SMART" id="SM00283">
    <property type="entry name" value="MA"/>
    <property type="match status" value="1"/>
</dbReference>
<accession>A0A084IN64</accession>
<dbReference type="PROSITE" id="PS50885">
    <property type="entry name" value="HAMP"/>
    <property type="match status" value="1"/>
</dbReference>
<evidence type="ECO:0000259" key="9">
    <source>
        <dbReference type="PROSITE" id="PS50885"/>
    </source>
</evidence>
<reference evidence="10 11" key="1">
    <citation type="submission" date="2013-03" db="EMBL/GenBank/DDBJ databases">
        <title>Salinisphaera hydrothermalis C41B8 Genome Sequencing.</title>
        <authorList>
            <person name="Li C."/>
            <person name="Lai Q."/>
            <person name="Shao Z."/>
        </authorList>
    </citation>
    <scope>NUCLEOTIDE SEQUENCE [LARGE SCALE GENOMIC DNA]</scope>
    <source>
        <strain evidence="10 11">C41B8</strain>
    </source>
</reference>
<keyword evidence="2" id="KW-0488">Methylation</keyword>
<evidence type="ECO:0000256" key="5">
    <source>
        <dbReference type="PROSITE-ProRule" id="PRU00284"/>
    </source>
</evidence>
<comment type="subcellular location">
    <subcellularLocation>
        <location evidence="1">Membrane</location>
    </subcellularLocation>
</comment>
<dbReference type="Pfam" id="PF00015">
    <property type="entry name" value="MCPsignal"/>
    <property type="match status" value="1"/>
</dbReference>
<dbReference type="SMART" id="SM00304">
    <property type="entry name" value="HAMP"/>
    <property type="match status" value="1"/>
</dbReference>
<dbReference type="PANTHER" id="PTHR43531">
    <property type="entry name" value="PROTEIN ICFG"/>
    <property type="match status" value="1"/>
</dbReference>
<evidence type="ECO:0000259" key="8">
    <source>
        <dbReference type="PROSITE" id="PS50111"/>
    </source>
</evidence>
<dbReference type="Pfam" id="PF12729">
    <property type="entry name" value="4HB_MCP_1"/>
    <property type="match status" value="1"/>
</dbReference>
<dbReference type="GO" id="GO:0006935">
    <property type="term" value="P:chemotaxis"/>
    <property type="evidence" value="ECO:0007669"/>
    <property type="project" value="TreeGrafter"/>
</dbReference>
<dbReference type="CDD" id="cd06225">
    <property type="entry name" value="HAMP"/>
    <property type="match status" value="1"/>
</dbReference>
<gene>
    <name evidence="10" type="ORF">C41B8_06172</name>
</gene>
<evidence type="ECO:0000256" key="3">
    <source>
        <dbReference type="ARBA" id="ARBA00023224"/>
    </source>
</evidence>
<dbReference type="STRING" id="1304275.C41B8_06172"/>
<dbReference type="FunFam" id="1.10.287.950:FF:000001">
    <property type="entry name" value="Methyl-accepting chemotaxis sensory transducer"/>
    <property type="match status" value="1"/>
</dbReference>
<dbReference type="RefSeq" id="WP_037335570.1">
    <property type="nucleotide sequence ID" value="NZ_APNK01000006.1"/>
</dbReference>
<protein>
    <submittedName>
        <fullName evidence="10">Methyl-accepting chemotaxis sensory transducer</fullName>
    </submittedName>
</protein>
<proteinExistence type="inferred from homology"/>
<keyword evidence="7" id="KW-1133">Transmembrane helix</keyword>
<evidence type="ECO:0000313" key="11">
    <source>
        <dbReference type="Proteomes" id="UP000028302"/>
    </source>
</evidence>
<dbReference type="GO" id="GO:0004888">
    <property type="term" value="F:transmembrane signaling receptor activity"/>
    <property type="evidence" value="ECO:0007669"/>
    <property type="project" value="TreeGrafter"/>
</dbReference>
<comment type="similarity">
    <text evidence="4">Belongs to the methyl-accepting chemotaxis (MCP) protein family.</text>
</comment>
<dbReference type="InterPro" id="IPR003660">
    <property type="entry name" value="HAMP_dom"/>
</dbReference>
<dbReference type="InterPro" id="IPR051310">
    <property type="entry name" value="MCP_chemotaxis"/>
</dbReference>
<evidence type="ECO:0000256" key="2">
    <source>
        <dbReference type="ARBA" id="ARBA00022481"/>
    </source>
</evidence>
<keyword evidence="3 5" id="KW-0807">Transducer</keyword>
<feature type="transmembrane region" description="Helical" evidence="7">
    <location>
        <begin position="192"/>
        <end position="213"/>
    </location>
</feature>
<dbReference type="Pfam" id="PF00672">
    <property type="entry name" value="HAMP"/>
    <property type="match status" value="1"/>
</dbReference>
<feature type="compositionally biased region" description="Basic and acidic residues" evidence="6">
    <location>
        <begin position="551"/>
        <end position="567"/>
    </location>
</feature>
<organism evidence="10 11">
    <name type="scientific">Salinisphaera hydrothermalis (strain C41B8)</name>
    <dbReference type="NCBI Taxonomy" id="1304275"/>
    <lineage>
        <taxon>Bacteria</taxon>
        <taxon>Pseudomonadati</taxon>
        <taxon>Pseudomonadota</taxon>
        <taxon>Gammaproteobacteria</taxon>
        <taxon>Salinisphaerales</taxon>
        <taxon>Salinisphaeraceae</taxon>
        <taxon>Salinisphaera</taxon>
    </lineage>
</organism>
<dbReference type="InterPro" id="IPR024478">
    <property type="entry name" value="HlyB_4HB_MCP"/>
</dbReference>
<feature type="compositionally biased region" description="Acidic residues" evidence="6">
    <location>
        <begin position="568"/>
        <end position="578"/>
    </location>
</feature>
<keyword evidence="7" id="KW-0812">Transmembrane</keyword>
<dbReference type="PROSITE" id="PS50111">
    <property type="entry name" value="CHEMOTAXIS_TRANSDUC_2"/>
    <property type="match status" value="1"/>
</dbReference>
<dbReference type="GO" id="GO:0007165">
    <property type="term" value="P:signal transduction"/>
    <property type="evidence" value="ECO:0007669"/>
    <property type="project" value="UniProtKB-KW"/>
</dbReference>